<sequence length="437" mass="45433">MSTADTIFALATGAGRSAVAVLRLSGPGCGAVLDRLAGRRPAARMATLRTLRDAAGAALDRALVLWFPGPRSYTGEDAAELHLHGGRAVVAAVSEALVAAGARVAEPGEFTRRAFLHGKLDLTEAEGIADLIEAETEAQRRQALRQTEGALSREARGWAERLTRLLAQQEAALEFAEEGLPSDLDEVVRAGAGALRAEIAAALADGGRGERLREGLDVAILGAPNVGKSSLLNALTGREAAIVSARAGTTRDVVEARFDLAGVPATLADTAGLREGADEIEAEGIRRAHRRGEEADIVLAVFAADTAPDAETLALLARRDCVVVANRCDLAEPAADYAGLAPLRVSARTGAGLAALRARLEEEAERRAGGAALLTRPRHRAALEEVARHLAEAEAAPVPELASEGLRAASLALGRLTGRVGVEQVLDVVFGSFCIGK</sequence>
<dbReference type="InterPro" id="IPR005225">
    <property type="entry name" value="Small_GTP-bd"/>
</dbReference>
<dbReference type="GO" id="GO:0046872">
    <property type="term" value="F:metal ion binding"/>
    <property type="evidence" value="ECO:0007669"/>
    <property type="project" value="UniProtKB-KW"/>
</dbReference>
<keyword evidence="7" id="KW-0963">Cytoplasm</keyword>
<dbReference type="NCBIfam" id="NF003661">
    <property type="entry name" value="PRK05291.1-3"/>
    <property type="match status" value="1"/>
</dbReference>
<gene>
    <name evidence="7 11" type="primary">mnmE</name>
    <name evidence="7" type="synonym">trmE</name>
    <name evidence="10" type="ORF">RGI145_18405</name>
    <name evidence="11" type="ORF">RQ831_19420</name>
</gene>
<reference evidence="10 12" key="1">
    <citation type="submission" date="2016-05" db="EMBL/GenBank/DDBJ databases">
        <title>Complete Genome and Methylome Analysis of Psychrotrophic Bacterial Isolates from Antarctic Lake Untersee.</title>
        <authorList>
            <person name="Fomenkov A."/>
            <person name="Akimov V.N."/>
            <person name="Vasilyeva L.V."/>
            <person name="Andersen D."/>
            <person name="Vincze T."/>
            <person name="Roberts R.J."/>
        </authorList>
    </citation>
    <scope>NUCLEOTIDE SEQUENCE [LARGE SCALE GENOMIC DNA]</scope>
    <source>
        <strain evidence="10 12">U14-5</strain>
    </source>
</reference>
<dbReference type="Pfam" id="PF01926">
    <property type="entry name" value="MMR_HSR1"/>
    <property type="match status" value="1"/>
</dbReference>
<accession>A0A1L7AJ20</accession>
<evidence type="ECO:0000313" key="13">
    <source>
        <dbReference type="Proteomes" id="UP001258945"/>
    </source>
</evidence>
<keyword evidence="6 7" id="KW-0342">GTP-binding</keyword>
<dbReference type="STRING" id="257708.RGI145_18405"/>
<dbReference type="Gene3D" id="3.30.1360.120">
    <property type="entry name" value="Probable tRNA modification gtpase trme, domain 1"/>
    <property type="match status" value="1"/>
</dbReference>
<dbReference type="KEGG" id="rgi:RGI145_18405"/>
<dbReference type="RefSeq" id="WP_075799540.1">
    <property type="nucleotide sequence ID" value="NZ_CP015583.1"/>
</dbReference>
<dbReference type="PANTHER" id="PTHR42714">
    <property type="entry name" value="TRNA MODIFICATION GTPASE GTPBP3"/>
    <property type="match status" value="1"/>
</dbReference>
<proteinExistence type="inferred from homology"/>
<dbReference type="AlphaFoldDB" id="A0A1L7AJ20"/>
<dbReference type="InterPro" id="IPR018948">
    <property type="entry name" value="GTP-bd_TrmE_N"/>
</dbReference>
<evidence type="ECO:0000256" key="4">
    <source>
        <dbReference type="ARBA" id="ARBA00022801"/>
    </source>
</evidence>
<comment type="subcellular location">
    <subcellularLocation>
        <location evidence="7">Cytoplasm</location>
    </subcellularLocation>
</comment>
<reference evidence="11" key="3">
    <citation type="submission" date="2023-09" db="EMBL/GenBank/DDBJ databases">
        <authorList>
            <person name="Schober I."/>
            <person name="Bunk B."/>
        </authorList>
    </citation>
    <scope>NUCLEOTIDE SEQUENCE</scope>
    <source>
        <strain evidence="11">DSM 103800</strain>
    </source>
</reference>
<dbReference type="HAMAP" id="MF_00379">
    <property type="entry name" value="GTPase_MnmE"/>
    <property type="match status" value="1"/>
</dbReference>
<dbReference type="Gene3D" id="3.40.50.300">
    <property type="entry name" value="P-loop containing nucleotide triphosphate hydrolases"/>
    <property type="match status" value="1"/>
</dbReference>
<feature type="binding site" evidence="7">
    <location>
        <position position="80"/>
    </location>
    <ligand>
        <name>(6S)-5-formyl-5,6,7,8-tetrahydrofolate</name>
        <dbReference type="ChEBI" id="CHEBI:57457"/>
    </ligand>
</feature>
<comment type="cofactor">
    <cofactor evidence="7">
        <name>K(+)</name>
        <dbReference type="ChEBI" id="CHEBI:29103"/>
    </cofactor>
    <text evidence="7">Binds 1 potassium ion per subunit.</text>
</comment>
<keyword evidence="7" id="KW-0460">Magnesium</keyword>
<dbReference type="GO" id="GO:0002098">
    <property type="term" value="P:tRNA wobble uridine modification"/>
    <property type="evidence" value="ECO:0007669"/>
    <property type="project" value="TreeGrafter"/>
</dbReference>
<keyword evidence="4 7" id="KW-0378">Hydrolase</keyword>
<dbReference type="GO" id="GO:0005737">
    <property type="term" value="C:cytoplasm"/>
    <property type="evidence" value="ECO:0007669"/>
    <property type="project" value="UniProtKB-SubCell"/>
</dbReference>
<evidence type="ECO:0000256" key="3">
    <source>
        <dbReference type="ARBA" id="ARBA00022741"/>
    </source>
</evidence>
<dbReference type="EMBL" id="CP015583">
    <property type="protein sequence ID" value="APT58787.1"/>
    <property type="molecule type" value="Genomic_DNA"/>
</dbReference>
<feature type="binding site" evidence="7">
    <location>
        <position position="250"/>
    </location>
    <ligand>
        <name>Mg(2+)</name>
        <dbReference type="ChEBI" id="CHEBI:18420"/>
    </ligand>
</feature>
<dbReference type="InterPro" id="IPR027417">
    <property type="entry name" value="P-loop_NTPase"/>
</dbReference>
<evidence type="ECO:0000256" key="1">
    <source>
        <dbReference type="ARBA" id="ARBA00011043"/>
    </source>
</evidence>
<dbReference type="InterPro" id="IPR027266">
    <property type="entry name" value="TrmE/GcvT-like"/>
</dbReference>
<dbReference type="NCBIfam" id="TIGR00450">
    <property type="entry name" value="mnmE_trmE_thdF"/>
    <property type="match status" value="1"/>
</dbReference>
<keyword evidence="2 7" id="KW-0819">tRNA processing</keyword>
<evidence type="ECO:0000259" key="9">
    <source>
        <dbReference type="PROSITE" id="PS51709"/>
    </source>
</evidence>
<dbReference type="PROSITE" id="PS51709">
    <property type="entry name" value="G_TRME"/>
    <property type="match status" value="1"/>
</dbReference>
<comment type="function">
    <text evidence="7">Exhibits a very high intrinsic GTPase hydrolysis rate. Involved in the addition of a carboxymethylaminomethyl (cmnm) group at the wobble position (U34) of certain tRNAs, forming tRNA-cmnm(5)s(2)U34.</text>
</comment>
<dbReference type="PRINTS" id="PR00326">
    <property type="entry name" value="GTP1OBG"/>
</dbReference>
<keyword evidence="7" id="KW-0479">Metal-binding</keyword>
<feature type="binding site" evidence="7">
    <location>
        <position position="119"/>
    </location>
    <ligand>
        <name>(6S)-5-formyl-5,6,7,8-tetrahydrofolate</name>
        <dbReference type="ChEBI" id="CHEBI:57457"/>
    </ligand>
</feature>
<dbReference type="InterPro" id="IPR006073">
    <property type="entry name" value="GTP-bd"/>
</dbReference>
<feature type="binding site" evidence="7">
    <location>
        <begin position="346"/>
        <end position="348"/>
    </location>
    <ligand>
        <name>GTP</name>
        <dbReference type="ChEBI" id="CHEBI:37565"/>
    </ligand>
</feature>
<keyword evidence="3 7" id="KW-0547">Nucleotide-binding</keyword>
<evidence type="ECO:0000313" key="12">
    <source>
        <dbReference type="Proteomes" id="UP000185494"/>
    </source>
</evidence>
<protein>
    <recommendedName>
        <fullName evidence="7">tRNA modification GTPase MnmE</fullName>
        <ecNumber evidence="7">3.6.-.-</ecNumber>
    </recommendedName>
</protein>
<name>A0A1L7AJ20_9PROT</name>
<dbReference type="PANTHER" id="PTHR42714:SF2">
    <property type="entry name" value="TRNA MODIFICATION GTPASE GTPBP3, MITOCHONDRIAL"/>
    <property type="match status" value="1"/>
</dbReference>
<feature type="binding site" evidence="7">
    <location>
        <position position="23"/>
    </location>
    <ligand>
        <name>(6S)-5-formyl-5,6,7,8-tetrahydrofolate</name>
        <dbReference type="ChEBI" id="CHEBI:57457"/>
    </ligand>
</feature>
<feature type="binding site" evidence="7">
    <location>
        <begin position="244"/>
        <end position="250"/>
    </location>
    <ligand>
        <name>GTP</name>
        <dbReference type="ChEBI" id="CHEBI:37565"/>
    </ligand>
</feature>
<dbReference type="eggNOG" id="COG0486">
    <property type="taxonomic scope" value="Bacteria"/>
</dbReference>
<dbReference type="CDD" id="cd04164">
    <property type="entry name" value="trmE"/>
    <property type="match status" value="1"/>
</dbReference>
<evidence type="ECO:0000313" key="10">
    <source>
        <dbReference type="EMBL" id="APT58787.1"/>
    </source>
</evidence>
<reference evidence="11 13" key="2">
    <citation type="journal article" date="2019" name="Microb. Pathog.">
        <title>Comparison of VITEK 2, MALDI-TOF MS, 16S rRNA gene sequencing, and whole-genome sequencing for identification of Roseomonas mucosa.</title>
        <authorList>
            <person name="Rudolph W.W."/>
            <person name="Gunzer F."/>
            <person name="Trauth M."/>
            <person name="Bunk B."/>
            <person name="Bigge R."/>
            <person name="Schrottner P."/>
        </authorList>
    </citation>
    <scope>NUCLEOTIDE SEQUENCE [LARGE SCALE GENOMIC DNA]</scope>
    <source>
        <strain evidence="11 13">DSM 103800</strain>
    </source>
</reference>
<dbReference type="Pfam" id="PF10396">
    <property type="entry name" value="TrmE_N"/>
    <property type="match status" value="1"/>
</dbReference>
<comment type="similarity">
    <text evidence="1 7 8">Belongs to the TRAFAC class TrmE-Era-EngA-EngB-Septin-like GTPase superfamily. TrmE GTPase family.</text>
</comment>
<dbReference type="GO" id="GO:0030488">
    <property type="term" value="P:tRNA methylation"/>
    <property type="evidence" value="ECO:0007669"/>
    <property type="project" value="TreeGrafter"/>
</dbReference>
<dbReference type="InterPro" id="IPR004520">
    <property type="entry name" value="GTPase_MnmE"/>
</dbReference>
<comment type="subunit">
    <text evidence="7">Homodimer. Heterotetramer of two MnmE and two MnmG subunits.</text>
</comment>
<evidence type="ECO:0000256" key="7">
    <source>
        <dbReference type="HAMAP-Rule" id="MF_00379"/>
    </source>
</evidence>
<dbReference type="InterPro" id="IPR025867">
    <property type="entry name" value="MnmE_helical"/>
</dbReference>
<evidence type="ECO:0000256" key="8">
    <source>
        <dbReference type="RuleBase" id="RU003313"/>
    </source>
</evidence>
<dbReference type="InterPro" id="IPR031168">
    <property type="entry name" value="G_TrmE"/>
</dbReference>
<evidence type="ECO:0000256" key="5">
    <source>
        <dbReference type="ARBA" id="ARBA00022958"/>
    </source>
</evidence>
<dbReference type="EMBL" id="JAVVDO010000047">
    <property type="protein sequence ID" value="MDT8333226.1"/>
    <property type="molecule type" value="Genomic_DNA"/>
</dbReference>
<evidence type="ECO:0000313" key="11">
    <source>
        <dbReference type="EMBL" id="MDT8333226.1"/>
    </source>
</evidence>
<keyword evidence="13" id="KW-1185">Reference proteome</keyword>
<dbReference type="SUPFAM" id="SSF52540">
    <property type="entry name" value="P-loop containing nucleoside triphosphate hydrolases"/>
    <property type="match status" value="1"/>
</dbReference>
<dbReference type="GO" id="GO:0005525">
    <property type="term" value="F:GTP binding"/>
    <property type="evidence" value="ECO:0007669"/>
    <property type="project" value="UniProtKB-UniRule"/>
</dbReference>
<feature type="domain" description="TrmE-type G" evidence="9">
    <location>
        <begin position="215"/>
        <end position="365"/>
    </location>
</feature>
<comment type="caution">
    <text evidence="7">Lacks conserved residue(s) required for the propagation of feature annotation.</text>
</comment>
<feature type="binding site" evidence="7">
    <location>
        <begin position="269"/>
        <end position="272"/>
    </location>
    <ligand>
        <name>GTP</name>
        <dbReference type="ChEBI" id="CHEBI:37565"/>
    </ligand>
</feature>
<dbReference type="CDD" id="cd14858">
    <property type="entry name" value="TrmE_N"/>
    <property type="match status" value="1"/>
</dbReference>
<dbReference type="GO" id="GO:0003924">
    <property type="term" value="F:GTPase activity"/>
    <property type="evidence" value="ECO:0007669"/>
    <property type="project" value="UniProtKB-UniRule"/>
</dbReference>
<keyword evidence="5 7" id="KW-0630">Potassium</keyword>
<dbReference type="Pfam" id="PF12631">
    <property type="entry name" value="MnmE_helical"/>
    <property type="match status" value="1"/>
</dbReference>
<feature type="binding site" evidence="7">
    <location>
        <position position="437"/>
    </location>
    <ligand>
        <name>(6S)-5-formyl-5,6,7,8-tetrahydrofolate</name>
        <dbReference type="ChEBI" id="CHEBI:57457"/>
    </ligand>
</feature>
<evidence type="ECO:0000256" key="2">
    <source>
        <dbReference type="ARBA" id="ARBA00022694"/>
    </source>
</evidence>
<dbReference type="Proteomes" id="UP001258945">
    <property type="component" value="Unassembled WGS sequence"/>
</dbReference>
<organism evidence="10 12">
    <name type="scientific">Roseomonas gilardii</name>
    <dbReference type="NCBI Taxonomy" id="257708"/>
    <lineage>
        <taxon>Bacteria</taxon>
        <taxon>Pseudomonadati</taxon>
        <taxon>Pseudomonadota</taxon>
        <taxon>Alphaproteobacteria</taxon>
        <taxon>Acetobacterales</taxon>
        <taxon>Roseomonadaceae</taxon>
        <taxon>Roseomonas</taxon>
    </lineage>
</organism>
<feature type="binding site" evidence="7">
    <location>
        <begin position="225"/>
        <end position="230"/>
    </location>
    <ligand>
        <name>GTP</name>
        <dbReference type="ChEBI" id="CHEBI:37565"/>
    </ligand>
</feature>
<dbReference type="Proteomes" id="UP000185494">
    <property type="component" value="Chromosome 1"/>
</dbReference>
<dbReference type="NCBIfam" id="TIGR00231">
    <property type="entry name" value="small_GTP"/>
    <property type="match status" value="1"/>
</dbReference>
<dbReference type="EC" id="3.6.-.-" evidence="7"/>
<evidence type="ECO:0000256" key="6">
    <source>
        <dbReference type="ARBA" id="ARBA00023134"/>
    </source>
</evidence>
<dbReference type="Gene3D" id="1.20.120.430">
    <property type="entry name" value="tRNA modification GTPase MnmE domain 2"/>
    <property type="match status" value="1"/>
</dbReference>
<dbReference type="FunFam" id="3.30.1360.120:FF:000007">
    <property type="entry name" value="tRNA modification GTPase GTPBP3, mitochondrial"/>
    <property type="match status" value="1"/>
</dbReference>
<dbReference type="InterPro" id="IPR027368">
    <property type="entry name" value="MnmE_dom2"/>
</dbReference>
<feature type="binding site" evidence="7">
    <location>
        <position position="229"/>
    </location>
    <ligand>
        <name>Mg(2+)</name>
        <dbReference type="ChEBI" id="CHEBI:18420"/>
    </ligand>
</feature>